<feature type="compositionally biased region" description="Acidic residues" evidence="1">
    <location>
        <begin position="259"/>
        <end position="285"/>
    </location>
</feature>
<evidence type="ECO:0000313" key="2">
    <source>
        <dbReference type="EMBL" id="PNP84987.1"/>
    </source>
</evidence>
<feature type="region of interest" description="Disordered" evidence="1">
    <location>
        <begin position="256"/>
        <end position="285"/>
    </location>
</feature>
<organism evidence="2 3">
    <name type="scientific">Gibberella nygamai</name>
    <name type="common">Bean root rot disease fungus</name>
    <name type="synonym">Fusarium nygamai</name>
    <dbReference type="NCBI Taxonomy" id="42673"/>
    <lineage>
        <taxon>Eukaryota</taxon>
        <taxon>Fungi</taxon>
        <taxon>Dikarya</taxon>
        <taxon>Ascomycota</taxon>
        <taxon>Pezizomycotina</taxon>
        <taxon>Sordariomycetes</taxon>
        <taxon>Hypocreomycetidae</taxon>
        <taxon>Hypocreales</taxon>
        <taxon>Nectriaceae</taxon>
        <taxon>Fusarium</taxon>
        <taxon>Fusarium fujikuroi species complex</taxon>
    </lineage>
</organism>
<evidence type="ECO:0000256" key="1">
    <source>
        <dbReference type="SAM" id="MobiDB-lite"/>
    </source>
</evidence>
<proteinExistence type="predicted"/>
<evidence type="ECO:0000313" key="3">
    <source>
        <dbReference type="Proteomes" id="UP000236664"/>
    </source>
</evidence>
<name>A0A2K0WRR4_GIBNY</name>
<dbReference type="OrthoDB" id="5095356at2759"/>
<keyword evidence="3" id="KW-1185">Reference proteome</keyword>
<dbReference type="EMBL" id="MTQA01000036">
    <property type="protein sequence ID" value="PNP84987.1"/>
    <property type="molecule type" value="Genomic_DNA"/>
</dbReference>
<dbReference type="Proteomes" id="UP000236664">
    <property type="component" value="Unassembled WGS sequence"/>
</dbReference>
<protein>
    <submittedName>
        <fullName evidence="2">Uncharacterized protein</fullName>
    </submittedName>
</protein>
<reference evidence="2 3" key="1">
    <citation type="submission" date="2017-06" db="EMBL/GenBank/DDBJ databases">
        <title>Genome of Fusarium nygamai isolate CS10214.</title>
        <authorList>
            <person name="Gardiner D.M."/>
            <person name="Obanor F."/>
            <person name="Kazan K."/>
        </authorList>
    </citation>
    <scope>NUCLEOTIDE SEQUENCE [LARGE SCALE GENOMIC DNA]</scope>
    <source>
        <strain evidence="2 3">CS10214</strain>
    </source>
</reference>
<dbReference type="AlphaFoldDB" id="A0A2K0WRR4"/>
<accession>A0A2K0WRR4</accession>
<comment type="caution">
    <text evidence="2">The sequence shown here is derived from an EMBL/GenBank/DDBJ whole genome shotgun (WGS) entry which is preliminary data.</text>
</comment>
<sequence length="338" mass="39744">MMAESQIQPLSESHPGLYQRLVEYTGPVRRNPTRLCVRSIDNIILRLPKDEKNCQDKSLIDVLEIHQDSFLCGWRSGEDESLHPYCFLECTSLQPRKPFRFYAEGDDEAEWPPADTFEYFRVYLRRQILPELIDLSEDWDKRTRRRFYGLVGRCKDYDKRLRIYKYKEWLGNGSLKDDKLSPLCPATIEQAFSILKPDHLEEQYSLHYIMLRKFSRDHNMGHEEAHKVAYKRTSEQYWEWKNQTISEETMQLTSTVGDEANESTTDLENESEDGMDIDESESDDEDMKMSFGLQCLRCLGKRFTMGQRDGYRSPRNVILMMIVMATMPTSTVETSEQG</sequence>
<gene>
    <name evidence="2" type="ORF">FNYG_01684</name>
</gene>